<gene>
    <name evidence="2" type="ORF">BE18_16585</name>
</gene>
<dbReference type="PANTHER" id="PTHR43591:SF24">
    <property type="entry name" value="2-METHOXY-6-POLYPRENYL-1,4-BENZOQUINOL METHYLASE, MITOCHONDRIAL"/>
    <property type="match status" value="1"/>
</dbReference>
<comment type="caution">
    <text evidence="2">The sequence shown here is derived from an EMBL/GenBank/DDBJ whole genome shotgun (WGS) entry which is preliminary data.</text>
</comment>
<feature type="domain" description="Methyltransferase type 11" evidence="1">
    <location>
        <begin position="52"/>
        <end position="147"/>
    </location>
</feature>
<name>A0A150T6R0_SORCE</name>
<dbReference type="Gene3D" id="3.40.50.150">
    <property type="entry name" value="Vaccinia Virus protein VP39"/>
    <property type="match status" value="1"/>
</dbReference>
<dbReference type="EMBL" id="JEMC01002222">
    <property type="protein sequence ID" value="KYF89602.1"/>
    <property type="molecule type" value="Genomic_DNA"/>
</dbReference>
<dbReference type="InterPro" id="IPR029063">
    <property type="entry name" value="SAM-dependent_MTases_sf"/>
</dbReference>
<dbReference type="CDD" id="cd02440">
    <property type="entry name" value="AdoMet_MTases"/>
    <property type="match status" value="1"/>
</dbReference>
<keyword evidence="2" id="KW-0808">Transferase</keyword>
<reference evidence="2 3" key="1">
    <citation type="submission" date="2014-02" db="EMBL/GenBank/DDBJ databases">
        <title>The small core and large imbalanced accessory genome model reveals a collaborative survival strategy of Sorangium cellulosum strains in nature.</title>
        <authorList>
            <person name="Han K."/>
            <person name="Peng R."/>
            <person name="Blom J."/>
            <person name="Li Y.-Z."/>
        </authorList>
    </citation>
    <scope>NUCLEOTIDE SEQUENCE [LARGE SCALE GENOMIC DNA]</scope>
    <source>
        <strain evidence="2 3">So0149</strain>
    </source>
</reference>
<dbReference type="PANTHER" id="PTHR43591">
    <property type="entry name" value="METHYLTRANSFERASE"/>
    <property type="match status" value="1"/>
</dbReference>
<accession>A0A150T6R0</accession>
<dbReference type="InterPro" id="IPR013216">
    <property type="entry name" value="Methyltransf_11"/>
</dbReference>
<sequence length="260" mass="28032">MSQADPTTHDALIQEQFTRQARPFAEVPAHSAESAMALLLDALAPAPGDAALDVACGPGIVACALAPRVASVRGLDIVPAMLDEARKRQASLGLSNVTWELGDASRLPYPDESFRLVTTRYSFHHLLDPLVTLREMARVCQRDGRVAVIDVAPAEDKRDAYDAAEKIRDPSHARAHTERELGALFDAAGLEIETTARYRLEVELEAALRASFPEPGGADRLRALYRADVGVDALGVGAALRGDEVCFAYPIVILVGRKRG</sequence>
<organism evidence="2 3">
    <name type="scientific">Sorangium cellulosum</name>
    <name type="common">Polyangium cellulosum</name>
    <dbReference type="NCBI Taxonomy" id="56"/>
    <lineage>
        <taxon>Bacteria</taxon>
        <taxon>Pseudomonadati</taxon>
        <taxon>Myxococcota</taxon>
        <taxon>Polyangia</taxon>
        <taxon>Polyangiales</taxon>
        <taxon>Polyangiaceae</taxon>
        <taxon>Sorangium</taxon>
    </lineage>
</organism>
<evidence type="ECO:0000313" key="3">
    <source>
        <dbReference type="Proteomes" id="UP000075515"/>
    </source>
</evidence>
<dbReference type="AlphaFoldDB" id="A0A150T6R0"/>
<protein>
    <submittedName>
        <fullName evidence="2">Methyltransferase type 11</fullName>
    </submittedName>
</protein>
<dbReference type="GO" id="GO:0032259">
    <property type="term" value="P:methylation"/>
    <property type="evidence" value="ECO:0007669"/>
    <property type="project" value="UniProtKB-KW"/>
</dbReference>
<dbReference type="GO" id="GO:0008757">
    <property type="term" value="F:S-adenosylmethionine-dependent methyltransferase activity"/>
    <property type="evidence" value="ECO:0007669"/>
    <property type="project" value="InterPro"/>
</dbReference>
<evidence type="ECO:0000259" key="1">
    <source>
        <dbReference type="Pfam" id="PF08241"/>
    </source>
</evidence>
<evidence type="ECO:0000313" key="2">
    <source>
        <dbReference type="EMBL" id="KYF89602.1"/>
    </source>
</evidence>
<dbReference type="Pfam" id="PF08241">
    <property type="entry name" value="Methyltransf_11"/>
    <property type="match status" value="1"/>
</dbReference>
<dbReference type="SUPFAM" id="SSF53335">
    <property type="entry name" value="S-adenosyl-L-methionine-dependent methyltransferases"/>
    <property type="match status" value="1"/>
</dbReference>
<proteinExistence type="predicted"/>
<dbReference type="Proteomes" id="UP000075515">
    <property type="component" value="Unassembled WGS sequence"/>
</dbReference>
<keyword evidence="2" id="KW-0489">Methyltransferase</keyword>